<evidence type="ECO:0008006" key="5">
    <source>
        <dbReference type="Google" id="ProtNLM"/>
    </source>
</evidence>
<dbReference type="HOGENOM" id="CLU_184293_0_0_7"/>
<dbReference type="RefSeq" id="WP_011139331.1">
    <property type="nucleotide sequence ID" value="NC_005090.1"/>
</dbReference>
<keyword evidence="2" id="KW-0812">Transmembrane</keyword>
<dbReference type="KEGG" id="wsu:WS1495"/>
<keyword evidence="1" id="KW-0175">Coiled coil</keyword>
<feature type="coiled-coil region" evidence="1">
    <location>
        <begin position="51"/>
        <end position="85"/>
    </location>
</feature>
<reference evidence="3 4" key="1">
    <citation type="journal article" date="2003" name="Proc. Natl. Acad. Sci. U.S.A.">
        <title>Complete genome sequence and analysis of Wolinella succinogenes.</title>
        <authorList>
            <person name="Baar C."/>
            <person name="Eppinger M."/>
            <person name="Raddatz G."/>
            <person name="Simon JM."/>
            <person name="Lanz C."/>
            <person name="Klimmek O."/>
            <person name="Nandakumar R."/>
            <person name="Gross R."/>
            <person name="Rosinus A."/>
            <person name="Keller H."/>
            <person name="Jagtap P."/>
            <person name="Linke B."/>
            <person name="Meyer F."/>
            <person name="Lederer H."/>
            <person name="Schuster S.C."/>
        </authorList>
    </citation>
    <scope>NUCLEOTIDE SEQUENCE [LARGE SCALE GENOMIC DNA]</scope>
    <source>
        <strain evidence="4">ATCC 29543 / DSM 1740 / CCUG 13145 / JCM 31913 / LMG 7466 / NCTC 11488 / FDC 602W</strain>
    </source>
</reference>
<keyword evidence="4" id="KW-1185">Reference proteome</keyword>
<evidence type="ECO:0000256" key="2">
    <source>
        <dbReference type="SAM" id="Phobius"/>
    </source>
</evidence>
<evidence type="ECO:0000256" key="1">
    <source>
        <dbReference type="SAM" id="Coils"/>
    </source>
</evidence>
<sequence>MTHESPDDLLEPKKKGDSSWFLPWLSILLGVMLFGVYIGNLLFGTNSLEVLLRLRSYENELKHQVERLREENARLQKEYFELKGLEP</sequence>
<protein>
    <recommendedName>
        <fullName evidence="5">Septum formation initiator</fullName>
    </recommendedName>
</protein>
<keyword evidence="2" id="KW-0472">Membrane</keyword>
<dbReference type="Proteomes" id="UP000000422">
    <property type="component" value="Chromosome"/>
</dbReference>
<evidence type="ECO:0000313" key="3">
    <source>
        <dbReference type="EMBL" id="CAE10547.1"/>
    </source>
</evidence>
<organism evidence="4">
    <name type="scientific">Wolinella succinogenes (strain ATCC 29543 / DSM 1740 / CCUG 13145 / JCM 31913 / LMG 7466 / NCTC 11488 / FDC 602W)</name>
    <name type="common">Vibrio succinogenes</name>
    <dbReference type="NCBI Taxonomy" id="273121"/>
    <lineage>
        <taxon>Bacteria</taxon>
        <taxon>Pseudomonadati</taxon>
        <taxon>Campylobacterota</taxon>
        <taxon>Epsilonproteobacteria</taxon>
        <taxon>Campylobacterales</taxon>
        <taxon>Helicobacteraceae</taxon>
        <taxon>Wolinella</taxon>
    </lineage>
</organism>
<evidence type="ECO:0000313" key="4">
    <source>
        <dbReference type="Proteomes" id="UP000000422"/>
    </source>
</evidence>
<dbReference type="eggNOG" id="ENOG5032MA7">
    <property type="taxonomic scope" value="Bacteria"/>
</dbReference>
<dbReference type="AlphaFoldDB" id="Q7MRB8"/>
<name>Q7MRB8_WOLSU</name>
<keyword evidence="2" id="KW-1133">Transmembrane helix</keyword>
<dbReference type="EMBL" id="BX571661">
    <property type="protein sequence ID" value="CAE10547.1"/>
    <property type="molecule type" value="Genomic_DNA"/>
</dbReference>
<gene>
    <name evidence="3" type="ordered locus">WS1495</name>
</gene>
<feature type="transmembrane region" description="Helical" evidence="2">
    <location>
        <begin position="20"/>
        <end position="43"/>
    </location>
</feature>
<accession>Q7MRB8</accession>
<dbReference type="STRING" id="273121.WS1495"/>
<proteinExistence type="predicted"/>